<feature type="transmembrane region" description="Helical" evidence="10">
    <location>
        <begin position="32"/>
        <end position="52"/>
    </location>
</feature>
<dbReference type="Gene3D" id="3.30.565.10">
    <property type="entry name" value="Histidine kinase-like ATPase, C-terminal domain"/>
    <property type="match status" value="1"/>
</dbReference>
<keyword evidence="7" id="KW-0067">ATP-binding</keyword>
<keyword evidence="14" id="KW-1185">Reference proteome</keyword>
<protein>
    <recommendedName>
        <fullName evidence="2">histidine kinase</fullName>
        <ecNumber evidence="2">2.7.13.3</ecNumber>
    </recommendedName>
</protein>
<dbReference type="CDD" id="cd16917">
    <property type="entry name" value="HATPase_UhpB-NarQ-NarX-like"/>
    <property type="match status" value="1"/>
</dbReference>
<feature type="compositionally biased region" description="Polar residues" evidence="9">
    <location>
        <begin position="414"/>
        <end position="433"/>
    </location>
</feature>
<evidence type="ECO:0000313" key="14">
    <source>
        <dbReference type="Proteomes" id="UP001595698"/>
    </source>
</evidence>
<evidence type="ECO:0000256" key="4">
    <source>
        <dbReference type="ARBA" id="ARBA00022679"/>
    </source>
</evidence>
<comment type="caution">
    <text evidence="13">The sequence shown here is derived from an EMBL/GenBank/DDBJ whole genome shotgun (WGS) entry which is preliminary data.</text>
</comment>
<dbReference type="SUPFAM" id="SSF55874">
    <property type="entry name" value="ATPase domain of HSP90 chaperone/DNA topoisomerase II/histidine kinase"/>
    <property type="match status" value="1"/>
</dbReference>
<keyword evidence="10" id="KW-0472">Membrane</keyword>
<evidence type="ECO:0000256" key="2">
    <source>
        <dbReference type="ARBA" id="ARBA00012438"/>
    </source>
</evidence>
<evidence type="ECO:0000256" key="1">
    <source>
        <dbReference type="ARBA" id="ARBA00000085"/>
    </source>
</evidence>
<feature type="transmembrane region" description="Helical" evidence="10">
    <location>
        <begin position="7"/>
        <end position="26"/>
    </location>
</feature>
<evidence type="ECO:0000256" key="3">
    <source>
        <dbReference type="ARBA" id="ARBA00022553"/>
    </source>
</evidence>
<sequence>MRSWGRGVGADVVAAVAVVGMFWALPTAQAVAWPYVAVGAVLAVVTAGAMVLRGRLPFAATVTAGAATVVGGALGVCQDPMLAAAWCLYPLAVERARRTRVAVVMLAAMFAALALVVAVPEGAARGLGERVVIAVAALSASWLFGTTTGRQIESARETERMRVQLEVARDVHDVVGHALGVTLAQSGVVLSLPDVGEAELRETLAEVETHTRRALEDVQALVRTLRDPDGGPGPGLDGIAAVITATRAAGIDVETRISRELGPGIGAGPNRGLTREGGTETGGKLGAGPTREGGTEGDAGLGPGIGPETTGKVGDVVGAVAFRVVQEALGNVVRHAPGATCVVDLHRERDALVVRVADGGALAGRDAARSAGAGVGLRGMRERVRLAGGTVTWGARPEGGFAVEARLPLNDQGQATTQRRNQAGVQGQSQNGVQERGEDDVQGQSRTGAPGQSQAMAQEQDRVSAQGRSQAAVRGRDEDGVQRQSQAGVQGRGFEGGDDVR</sequence>
<keyword evidence="6 13" id="KW-0418">Kinase</keyword>
<feature type="region of interest" description="Disordered" evidence="9">
    <location>
        <begin position="414"/>
        <end position="501"/>
    </location>
</feature>
<comment type="catalytic activity">
    <reaction evidence="1">
        <text>ATP + protein L-histidine = ADP + protein N-phospho-L-histidine.</text>
        <dbReference type="EC" id="2.7.13.3"/>
    </reaction>
</comment>
<evidence type="ECO:0000256" key="7">
    <source>
        <dbReference type="ARBA" id="ARBA00022840"/>
    </source>
</evidence>
<reference evidence="14" key="1">
    <citation type="journal article" date="2019" name="Int. J. Syst. Evol. Microbiol.">
        <title>The Global Catalogue of Microorganisms (GCM) 10K type strain sequencing project: providing services to taxonomists for standard genome sequencing and annotation.</title>
        <authorList>
            <consortium name="The Broad Institute Genomics Platform"/>
            <consortium name="The Broad Institute Genome Sequencing Center for Infectious Disease"/>
            <person name="Wu L."/>
            <person name="Ma J."/>
        </authorList>
    </citation>
    <scope>NUCLEOTIDE SEQUENCE [LARGE SCALE GENOMIC DNA]</scope>
    <source>
        <strain evidence="14">TBRC 7912</strain>
    </source>
</reference>
<evidence type="ECO:0000259" key="11">
    <source>
        <dbReference type="Pfam" id="PF02518"/>
    </source>
</evidence>
<evidence type="ECO:0000256" key="5">
    <source>
        <dbReference type="ARBA" id="ARBA00022741"/>
    </source>
</evidence>
<dbReference type="Gene3D" id="1.20.5.1930">
    <property type="match status" value="1"/>
</dbReference>
<organism evidence="13 14">
    <name type="scientific">Streptosporangium jomthongense</name>
    <dbReference type="NCBI Taxonomy" id="1193683"/>
    <lineage>
        <taxon>Bacteria</taxon>
        <taxon>Bacillati</taxon>
        <taxon>Actinomycetota</taxon>
        <taxon>Actinomycetes</taxon>
        <taxon>Streptosporangiales</taxon>
        <taxon>Streptosporangiaceae</taxon>
        <taxon>Streptosporangium</taxon>
    </lineage>
</organism>
<feature type="transmembrane region" description="Helical" evidence="10">
    <location>
        <begin position="101"/>
        <end position="119"/>
    </location>
</feature>
<keyword evidence="10" id="KW-1133">Transmembrane helix</keyword>
<evidence type="ECO:0000256" key="6">
    <source>
        <dbReference type="ARBA" id="ARBA00022777"/>
    </source>
</evidence>
<keyword evidence="10" id="KW-0812">Transmembrane</keyword>
<dbReference type="EC" id="2.7.13.3" evidence="2"/>
<accession>A0ABV8F5R1</accession>
<evidence type="ECO:0000256" key="10">
    <source>
        <dbReference type="SAM" id="Phobius"/>
    </source>
</evidence>
<feature type="compositionally biased region" description="Gly residues" evidence="9">
    <location>
        <begin position="296"/>
        <end position="305"/>
    </location>
</feature>
<feature type="domain" description="Signal transduction histidine kinase subgroup 3 dimerisation and phosphoacceptor" evidence="12">
    <location>
        <begin position="167"/>
        <end position="228"/>
    </location>
</feature>
<keyword evidence="5" id="KW-0547">Nucleotide-binding</keyword>
<keyword evidence="4" id="KW-0808">Transferase</keyword>
<dbReference type="InterPro" id="IPR003594">
    <property type="entry name" value="HATPase_dom"/>
</dbReference>
<feature type="domain" description="Histidine kinase/HSP90-like ATPase" evidence="11">
    <location>
        <begin position="322"/>
        <end position="410"/>
    </location>
</feature>
<evidence type="ECO:0000256" key="8">
    <source>
        <dbReference type="ARBA" id="ARBA00023012"/>
    </source>
</evidence>
<dbReference type="InterPro" id="IPR011712">
    <property type="entry name" value="Sig_transdc_His_kin_sub3_dim/P"/>
</dbReference>
<dbReference type="Proteomes" id="UP001595698">
    <property type="component" value="Unassembled WGS sequence"/>
</dbReference>
<keyword evidence="3" id="KW-0597">Phosphoprotein</keyword>
<dbReference type="RefSeq" id="WP_386191048.1">
    <property type="nucleotide sequence ID" value="NZ_JBHSBC010000021.1"/>
</dbReference>
<gene>
    <name evidence="13" type="ORF">ACFOYY_21040</name>
</gene>
<feature type="compositionally biased region" description="Polar residues" evidence="9">
    <location>
        <begin position="442"/>
        <end position="457"/>
    </location>
</feature>
<dbReference type="Pfam" id="PF07730">
    <property type="entry name" value="HisKA_3"/>
    <property type="match status" value="1"/>
</dbReference>
<dbReference type="PANTHER" id="PTHR24421:SF10">
    <property type="entry name" value="NITRATE_NITRITE SENSOR PROTEIN NARQ"/>
    <property type="match status" value="1"/>
</dbReference>
<feature type="region of interest" description="Disordered" evidence="9">
    <location>
        <begin position="260"/>
        <end position="305"/>
    </location>
</feature>
<dbReference type="InterPro" id="IPR036890">
    <property type="entry name" value="HATPase_C_sf"/>
</dbReference>
<evidence type="ECO:0000313" key="13">
    <source>
        <dbReference type="EMBL" id="MFC3982642.1"/>
    </source>
</evidence>
<dbReference type="EMBL" id="JBHSBC010000021">
    <property type="protein sequence ID" value="MFC3982642.1"/>
    <property type="molecule type" value="Genomic_DNA"/>
</dbReference>
<keyword evidence="8" id="KW-0902">Two-component regulatory system</keyword>
<dbReference type="InterPro" id="IPR050482">
    <property type="entry name" value="Sensor_HK_TwoCompSys"/>
</dbReference>
<evidence type="ECO:0000259" key="12">
    <source>
        <dbReference type="Pfam" id="PF07730"/>
    </source>
</evidence>
<proteinExistence type="predicted"/>
<dbReference type="PANTHER" id="PTHR24421">
    <property type="entry name" value="NITRATE/NITRITE SENSOR PROTEIN NARX-RELATED"/>
    <property type="match status" value="1"/>
</dbReference>
<name>A0ABV8F5R1_9ACTN</name>
<dbReference type="Pfam" id="PF02518">
    <property type="entry name" value="HATPase_c"/>
    <property type="match status" value="1"/>
</dbReference>
<evidence type="ECO:0000256" key="9">
    <source>
        <dbReference type="SAM" id="MobiDB-lite"/>
    </source>
</evidence>
<dbReference type="GO" id="GO:0016301">
    <property type="term" value="F:kinase activity"/>
    <property type="evidence" value="ECO:0007669"/>
    <property type="project" value="UniProtKB-KW"/>
</dbReference>